<dbReference type="GO" id="GO:0005524">
    <property type="term" value="F:ATP binding"/>
    <property type="evidence" value="ECO:0007669"/>
    <property type="project" value="UniProtKB-UniRule"/>
</dbReference>
<accession>U6MRQ5</accession>
<keyword evidence="6" id="KW-0493">Microtubule</keyword>
<dbReference type="PROSITE" id="PS00411">
    <property type="entry name" value="KINESIN_MOTOR_1"/>
    <property type="match status" value="1"/>
</dbReference>
<dbReference type="PRINTS" id="PR00380">
    <property type="entry name" value="KINESINHEAVY"/>
</dbReference>
<evidence type="ECO:0000256" key="4">
    <source>
        <dbReference type="ARBA" id="ARBA00023175"/>
    </source>
</evidence>
<dbReference type="PROSITE" id="PS50067">
    <property type="entry name" value="KINESIN_MOTOR_2"/>
    <property type="match status" value="1"/>
</dbReference>
<feature type="coiled-coil region" evidence="7">
    <location>
        <begin position="334"/>
        <end position="397"/>
    </location>
</feature>
<keyword evidence="10" id="KW-1185">Reference proteome</keyword>
<dbReference type="Gene3D" id="2.60.200.20">
    <property type="match status" value="1"/>
</dbReference>
<dbReference type="GO" id="GO:0007018">
    <property type="term" value="P:microtubule-based movement"/>
    <property type="evidence" value="ECO:0007669"/>
    <property type="project" value="InterPro"/>
</dbReference>
<evidence type="ECO:0000313" key="9">
    <source>
        <dbReference type="EMBL" id="CDJ65773.1"/>
    </source>
</evidence>
<gene>
    <name evidence="9" type="ORF">ENH_00013010</name>
</gene>
<dbReference type="VEuPathDB" id="ToxoDB:ENH_00013010"/>
<evidence type="ECO:0000256" key="3">
    <source>
        <dbReference type="ARBA" id="ARBA00023054"/>
    </source>
</evidence>
<keyword evidence="3 7" id="KW-0175">Coiled coil</keyword>
<feature type="coiled-coil region" evidence="7">
    <location>
        <begin position="579"/>
        <end position="665"/>
    </location>
</feature>
<evidence type="ECO:0000256" key="6">
    <source>
        <dbReference type="RuleBase" id="RU000394"/>
    </source>
</evidence>
<evidence type="ECO:0000256" key="2">
    <source>
        <dbReference type="ARBA" id="ARBA00022840"/>
    </source>
</evidence>
<dbReference type="SMART" id="SM00129">
    <property type="entry name" value="KISc"/>
    <property type="match status" value="1"/>
</dbReference>
<evidence type="ECO:0000256" key="5">
    <source>
        <dbReference type="PROSITE-ProRule" id="PRU00283"/>
    </source>
</evidence>
<dbReference type="InterPro" id="IPR001752">
    <property type="entry name" value="Kinesin_motor_dom"/>
</dbReference>
<dbReference type="Pfam" id="PF16796">
    <property type="entry name" value="Microtub_bd"/>
    <property type="match status" value="1"/>
</dbReference>
<keyword evidence="4 5" id="KW-0505">Motor protein</keyword>
<comment type="similarity">
    <text evidence="5 6">Belongs to the TRAFAC class myosin-kinesin ATPase superfamily. Kinesin family.</text>
</comment>
<dbReference type="InterPro" id="IPR031852">
    <property type="entry name" value="Vik1/Cik1_MT-bd"/>
</dbReference>
<dbReference type="InterPro" id="IPR036961">
    <property type="entry name" value="Kinesin_motor_dom_sf"/>
</dbReference>
<dbReference type="Gene3D" id="3.40.850.10">
    <property type="entry name" value="Kinesin motor domain"/>
    <property type="match status" value="2"/>
</dbReference>
<feature type="domain" description="Kinesin motor" evidence="8">
    <location>
        <begin position="3"/>
        <end position="326"/>
    </location>
</feature>
<keyword evidence="2 5" id="KW-0067">ATP-binding</keyword>
<dbReference type="EMBL" id="HG723282">
    <property type="protein sequence ID" value="CDJ65773.1"/>
    <property type="molecule type" value="Genomic_DNA"/>
</dbReference>
<dbReference type="GO" id="GO:0008017">
    <property type="term" value="F:microtubule binding"/>
    <property type="evidence" value="ECO:0007669"/>
    <property type="project" value="InterPro"/>
</dbReference>
<evidence type="ECO:0000259" key="8">
    <source>
        <dbReference type="PROSITE" id="PS50067"/>
    </source>
</evidence>
<feature type="binding site" evidence="5">
    <location>
        <begin position="105"/>
        <end position="112"/>
    </location>
    <ligand>
        <name>ATP</name>
        <dbReference type="ChEBI" id="CHEBI:30616"/>
    </ligand>
</feature>
<sequence length="978" mass="108741">MSSVKVAVRVRPFNDRERNMNAQLCISMEGKATTIENEEEPKSGKKTFTFDFSYWSHDGFENDETGYSRPISPKYADQQRLYNEIGKDVLNNAYEGYNACLFAYGQTGAGKSYSMVGYGANKGIIVRACEEIFMRIGANKDPNLRAEVQISMLEIYNEQVQDLLMPIEKRPKGGLKIRHTPQLGTFVQDLSKCPVDSYAAIQAKLDEAETGEPVSQKSSEISLVDLAGSERAGSTGATGDRLKEGCAINQSLSALGNVISALADKAAGKLKPGQVVPYRDSALTRILQTALGGNSKTCMIAALSPATVNYEETLSTLRYADRVKQIKNEATVNENPLEKLIRELREENERLKKAMGGGLPDSLPSSAPDHQMVEEIRRQYEEELEANRKALQDMTTSWKDKLEAARKREASVEVRGSGQLTVPHLSNLNEDPFLSGKIVFALNEGQVTIGKPGGEVEPTFRIGGLGVASQHAIIDVKRIQQSGKDTGDETYEVKLTAYGKTSVNGVVLGETESKLLTHKDRIIFGHNNMYVFVDPTDMDQELPTWEEGMMEATKDVVDEFSSQQAPDARPARTADKEKWERLQADLQLFESEKRELMRKLKDKEALVLASEEDQAAAEKKLKLIEAEKRAVQQELNRKEDELKARRMLLEREREEETKRQDAERAAHIFLQEVMSRTALLVDEANGYAQELGVGVYFSLKLSTRSRGAGGVRSTLIGTSLQQTEIVIRVQRADSDAVQIWRLDLFEKKIFEMRELYTQWAAGPKTESYLKGGAPDPFALDMESYQAEVFPIIDANGKACGKLTLSVGIEVPASQNDQTGPTSQESDNQEVDIDALYSVEDIRGREMVVTITVHSASELPEKFSRQPQVLYRWLDGETDVLATSMEQASCSPVFNNSKSFTLLVDDSTIQKLNGALVFEVSGRMVEKKPKTKIKKEHTGKATNETAIRKELAESTRVLQIIEQALKTEGKSIQDLVGDF</sequence>
<protein>
    <recommendedName>
        <fullName evidence="6">Kinesin-like protein</fullName>
    </recommendedName>
</protein>
<organism evidence="9 10">
    <name type="scientific">Eimeria necatrix</name>
    <dbReference type="NCBI Taxonomy" id="51315"/>
    <lineage>
        <taxon>Eukaryota</taxon>
        <taxon>Sar</taxon>
        <taxon>Alveolata</taxon>
        <taxon>Apicomplexa</taxon>
        <taxon>Conoidasida</taxon>
        <taxon>Coccidia</taxon>
        <taxon>Eucoccidiorida</taxon>
        <taxon>Eimeriorina</taxon>
        <taxon>Eimeriidae</taxon>
        <taxon>Eimeria</taxon>
    </lineage>
</organism>
<dbReference type="GO" id="GO:0003777">
    <property type="term" value="F:microtubule motor activity"/>
    <property type="evidence" value="ECO:0007669"/>
    <property type="project" value="InterPro"/>
</dbReference>
<evidence type="ECO:0000313" key="10">
    <source>
        <dbReference type="Proteomes" id="UP000030754"/>
    </source>
</evidence>
<proteinExistence type="inferred from homology"/>
<dbReference type="GeneID" id="25471483"/>
<dbReference type="Pfam" id="PF00225">
    <property type="entry name" value="Kinesin"/>
    <property type="match status" value="1"/>
</dbReference>
<reference evidence="9" key="2">
    <citation type="submission" date="2013-10" db="EMBL/GenBank/DDBJ databases">
        <authorList>
            <person name="Aslett M."/>
        </authorList>
    </citation>
    <scope>NUCLEOTIDE SEQUENCE [LARGE SCALE GENOMIC DNA]</scope>
    <source>
        <strain evidence="9">Houghton</strain>
    </source>
</reference>
<evidence type="ECO:0000256" key="1">
    <source>
        <dbReference type="ARBA" id="ARBA00022741"/>
    </source>
</evidence>
<dbReference type="SUPFAM" id="SSF49879">
    <property type="entry name" value="SMAD/FHA domain"/>
    <property type="match status" value="1"/>
</dbReference>
<dbReference type="InterPro" id="IPR019821">
    <property type="entry name" value="Kinesin_motor_CS"/>
</dbReference>
<dbReference type="AlphaFoldDB" id="U6MRQ5"/>
<dbReference type="PANTHER" id="PTHR47117">
    <property type="entry name" value="STAR-RELATED LIPID TRANSFER PROTEIN 9"/>
    <property type="match status" value="1"/>
</dbReference>
<evidence type="ECO:0000256" key="7">
    <source>
        <dbReference type="SAM" id="Coils"/>
    </source>
</evidence>
<dbReference type="Proteomes" id="UP000030754">
    <property type="component" value="Unassembled WGS sequence"/>
</dbReference>
<keyword evidence="1 5" id="KW-0547">Nucleotide-binding</keyword>
<dbReference type="RefSeq" id="XP_013434240.1">
    <property type="nucleotide sequence ID" value="XM_013578786.1"/>
</dbReference>
<dbReference type="OrthoDB" id="3176171at2759"/>
<dbReference type="SUPFAM" id="SSF52540">
    <property type="entry name" value="P-loop containing nucleoside triphosphate hydrolases"/>
    <property type="match status" value="1"/>
</dbReference>
<dbReference type="InterPro" id="IPR008984">
    <property type="entry name" value="SMAD_FHA_dom_sf"/>
</dbReference>
<dbReference type="InterPro" id="IPR027417">
    <property type="entry name" value="P-loop_NTPase"/>
</dbReference>
<dbReference type="GO" id="GO:0005874">
    <property type="term" value="C:microtubule"/>
    <property type="evidence" value="ECO:0007669"/>
    <property type="project" value="UniProtKB-KW"/>
</dbReference>
<name>U6MRQ5_9EIME</name>
<reference evidence="9" key="1">
    <citation type="submission" date="2013-10" db="EMBL/GenBank/DDBJ databases">
        <title>Genomic analysis of the causative agents of coccidiosis in chickens.</title>
        <authorList>
            <person name="Reid A.J."/>
            <person name="Blake D."/>
            <person name="Billington K."/>
            <person name="Browne H."/>
            <person name="Dunn M."/>
            <person name="Hung S."/>
            <person name="Kawahara F."/>
            <person name="Miranda-Saavedra D."/>
            <person name="Mourier T."/>
            <person name="Nagra H."/>
            <person name="Otto T.D."/>
            <person name="Rawlings N."/>
            <person name="Sanchez A."/>
            <person name="Sanders M."/>
            <person name="Subramaniam C."/>
            <person name="Tay Y."/>
            <person name="Dear P."/>
            <person name="Doerig C."/>
            <person name="Gruber A."/>
            <person name="Parkinson J."/>
            <person name="Shirley M."/>
            <person name="Wan K.L."/>
            <person name="Berriman M."/>
            <person name="Tomley F."/>
            <person name="Pain A."/>
        </authorList>
    </citation>
    <scope>NUCLEOTIDE SEQUENCE [LARGE SCALE GENOMIC DNA]</scope>
    <source>
        <strain evidence="9">Houghton</strain>
    </source>
</reference>